<sequence>MSVHLFASFIHSISEFGGDETMCRARILMCVCPYTFLPQVSYIAIKGIEACHDRLKFCILDIYLTIQVPLLFLEQDAGTWYQPAPWRYQWSRSRICALWCALWFE</sequence>
<dbReference type="EMBL" id="BT124657">
    <property type="protein sequence ID" value="ADE77893.1"/>
    <property type="molecule type" value="mRNA"/>
</dbReference>
<reference evidence="1" key="1">
    <citation type="submission" date="2010-04" db="EMBL/GenBank/DDBJ databases">
        <authorList>
            <person name="Reid K.E."/>
            <person name="Liao N."/>
            <person name="Chan S."/>
            <person name="Docking R."/>
            <person name="Taylor G."/>
            <person name="Moore R."/>
            <person name="Mayo M."/>
            <person name="Munro S."/>
            <person name="King J."/>
            <person name="Yanchuk A."/>
            <person name="Holt R."/>
            <person name="Jones S."/>
            <person name="Marra M."/>
            <person name="Ritland C.E."/>
            <person name="Ritland K."/>
            <person name="Bohlmann J."/>
        </authorList>
    </citation>
    <scope>NUCLEOTIDE SEQUENCE</scope>
    <source>
        <tissue evidence="1">Bud</tissue>
    </source>
</reference>
<accession>D5AEC4</accession>
<proteinExistence type="evidence at transcript level"/>
<protein>
    <submittedName>
        <fullName evidence="1">Uncharacterized protein</fullName>
    </submittedName>
</protein>
<evidence type="ECO:0000313" key="1">
    <source>
        <dbReference type="EMBL" id="ADE77893.1"/>
    </source>
</evidence>
<name>D5AEC4_PICSI</name>
<dbReference type="AlphaFoldDB" id="D5AEC4"/>
<organism evidence="1">
    <name type="scientific">Picea sitchensis</name>
    <name type="common">Sitka spruce</name>
    <name type="synonym">Pinus sitchensis</name>
    <dbReference type="NCBI Taxonomy" id="3332"/>
    <lineage>
        <taxon>Eukaryota</taxon>
        <taxon>Viridiplantae</taxon>
        <taxon>Streptophyta</taxon>
        <taxon>Embryophyta</taxon>
        <taxon>Tracheophyta</taxon>
        <taxon>Spermatophyta</taxon>
        <taxon>Pinopsida</taxon>
        <taxon>Pinidae</taxon>
        <taxon>Conifers I</taxon>
        <taxon>Pinales</taxon>
        <taxon>Pinaceae</taxon>
        <taxon>Picea</taxon>
    </lineage>
</organism>